<evidence type="ECO:0000259" key="1">
    <source>
        <dbReference type="Pfam" id="PF01243"/>
    </source>
</evidence>
<dbReference type="EMBL" id="CP054706">
    <property type="protein sequence ID" value="QQK80024.1"/>
    <property type="molecule type" value="Genomic_DNA"/>
</dbReference>
<proteinExistence type="predicted"/>
<dbReference type="RefSeq" id="WP_200090198.1">
    <property type="nucleotide sequence ID" value="NZ_CP054706.1"/>
</dbReference>
<dbReference type="InterPro" id="IPR011576">
    <property type="entry name" value="Pyridox_Oxase_N"/>
</dbReference>
<dbReference type="Pfam" id="PF01243">
    <property type="entry name" value="PNPOx_N"/>
    <property type="match status" value="1"/>
</dbReference>
<protein>
    <submittedName>
        <fullName evidence="2">Pyridoxamine 5'-phosphate oxidase family protein</fullName>
    </submittedName>
</protein>
<feature type="domain" description="Pyridoxamine 5'-phosphate oxidase N-terminal" evidence="1">
    <location>
        <begin position="22"/>
        <end position="136"/>
    </location>
</feature>
<dbReference type="SUPFAM" id="SSF50475">
    <property type="entry name" value="FMN-binding split barrel"/>
    <property type="match status" value="1"/>
</dbReference>
<dbReference type="InterPro" id="IPR012349">
    <property type="entry name" value="Split_barrel_FMN-bd"/>
</dbReference>
<accession>A0A7T7CFI3</accession>
<evidence type="ECO:0000313" key="2">
    <source>
        <dbReference type="EMBL" id="QQK80024.1"/>
    </source>
</evidence>
<evidence type="ECO:0000313" key="3">
    <source>
        <dbReference type="Proteomes" id="UP000595349"/>
    </source>
</evidence>
<dbReference type="KEGG" id="scib:HUG20_09075"/>
<organism evidence="2 3">
    <name type="scientific">Salicibibacter cibi</name>
    <dbReference type="NCBI Taxonomy" id="2743001"/>
    <lineage>
        <taxon>Bacteria</taxon>
        <taxon>Bacillati</taxon>
        <taxon>Bacillota</taxon>
        <taxon>Bacilli</taxon>
        <taxon>Bacillales</taxon>
        <taxon>Bacillaceae</taxon>
        <taxon>Salicibibacter</taxon>
    </lineage>
</organism>
<dbReference type="Gene3D" id="2.30.110.10">
    <property type="entry name" value="Electron Transport, Fmn-binding Protein, Chain A"/>
    <property type="match status" value="1"/>
</dbReference>
<keyword evidence="3" id="KW-1185">Reference proteome</keyword>
<dbReference type="Proteomes" id="UP000595349">
    <property type="component" value="Chromosome"/>
</dbReference>
<sequence length="158" mass="18454">MKIVDDNGTQFGVDKEESQRLLEDILSRPLFAHLSTSHEKGPRDSPVWFLWENENIWIIGSYTIDSFPKRIEQDSRCAIGIVDFNIETGLVHHVGFRGKATLVPQDAERVKRLLSRYMGKQERWDPRFTAVLGDMDWLFVRFEPETIVVRDQSYKLQT</sequence>
<dbReference type="AlphaFoldDB" id="A0A7T7CFI3"/>
<reference evidence="2 3" key="1">
    <citation type="submission" date="2020-06" db="EMBL/GenBank/DDBJ databases">
        <title>Genomic analysis of Salicibibacter sp. NKC21-4.</title>
        <authorList>
            <person name="Oh Y.J."/>
        </authorList>
    </citation>
    <scope>NUCLEOTIDE SEQUENCE [LARGE SCALE GENOMIC DNA]</scope>
    <source>
        <strain evidence="2 3">NKC21-4</strain>
    </source>
</reference>
<name>A0A7T7CFI3_9BACI</name>
<gene>
    <name evidence="2" type="ORF">HUG20_09075</name>
</gene>